<dbReference type="OrthoDB" id="9806941at2"/>
<evidence type="ECO:0000256" key="1">
    <source>
        <dbReference type="ARBA" id="ARBA00004117"/>
    </source>
</evidence>
<keyword evidence="12" id="KW-0966">Cell projection</keyword>
<dbReference type="PANTHER" id="PTHR30034:SF6">
    <property type="entry name" value="YOP PROTEINS TRANSLOCATION PROTEIN Q"/>
    <property type="match status" value="1"/>
</dbReference>
<evidence type="ECO:0000256" key="8">
    <source>
        <dbReference type="ARBA" id="ARBA00023136"/>
    </source>
</evidence>
<comment type="subcellular location">
    <subcellularLocation>
        <location evidence="1">Bacterial flagellum basal body</location>
    </subcellularLocation>
    <subcellularLocation>
        <location evidence="2">Cell membrane</location>
        <topology evidence="2">Peripheral membrane protein</topology>
    </subcellularLocation>
</comment>
<dbReference type="Pfam" id="PF02154">
    <property type="entry name" value="FliM"/>
    <property type="match status" value="1"/>
</dbReference>
<evidence type="ECO:0000256" key="4">
    <source>
        <dbReference type="ARBA" id="ARBA00021898"/>
    </source>
</evidence>
<dbReference type="RefSeq" id="WP_048311294.1">
    <property type="nucleotide sequence ID" value="NZ_CP119526.1"/>
</dbReference>
<dbReference type="Gene3D" id="3.40.1550.10">
    <property type="entry name" value="CheC-like"/>
    <property type="match status" value="1"/>
</dbReference>
<dbReference type="InterPro" id="IPR001543">
    <property type="entry name" value="FliN-like_C"/>
</dbReference>
<dbReference type="GO" id="GO:0009425">
    <property type="term" value="C:bacterial-type flagellum basal body"/>
    <property type="evidence" value="ECO:0007669"/>
    <property type="project" value="UniProtKB-SubCell"/>
</dbReference>
<dbReference type="PIRSF" id="PIRSF002888">
    <property type="entry name" value="FliM"/>
    <property type="match status" value="1"/>
</dbReference>
<dbReference type="SUPFAM" id="SSF103039">
    <property type="entry name" value="CheC-like"/>
    <property type="match status" value="1"/>
</dbReference>
<proteinExistence type="inferred from homology"/>
<feature type="domain" description="Flagellar motor switch protein FliN-like C-terminal" evidence="11">
    <location>
        <begin position="247"/>
        <end position="316"/>
    </location>
</feature>
<keyword evidence="6" id="KW-0145">Chemotaxis</keyword>
<dbReference type="InterPro" id="IPR036429">
    <property type="entry name" value="SpoA-like_sf"/>
</dbReference>
<keyword evidence="9" id="KW-0975">Bacterial flagellum</keyword>
<sequence>MSDMLSPATVDALLAAIDDKGQKPMKERKVQTYDFKRALRFSQDHIRILTRIHENYARLMTTYSSAQLRTIIQASVHSVEQMPFEEFVKSITDNSIISLFVASPLQGQMVLEVAPELAYAMLDRMLGGQGGQPDKLTHLTEIETMVIERIFSKILESFQDAWTSVLKLKTELKELEVNPHFLQIVSPNETVVTVKLNVTVGDVNGTIRLCLPHLVLEPIMPRLSAHHWLSNQKKDREPQESKALEKRLKKTNLGIIAELGHSEITIEEFLNLEDGDVIRLDQTVTDSLVVKVDNRVKFHGQPGTSKGRMAVQITEVKEEEEDKGHDG</sequence>
<keyword evidence="12" id="KW-0969">Cilium</keyword>
<evidence type="ECO:0000256" key="6">
    <source>
        <dbReference type="ARBA" id="ARBA00022500"/>
    </source>
</evidence>
<dbReference type="NCBIfam" id="TIGR01397">
    <property type="entry name" value="fliM_switch"/>
    <property type="match status" value="1"/>
</dbReference>
<dbReference type="GO" id="GO:0071978">
    <property type="term" value="P:bacterial-type flagellum-dependent swarming motility"/>
    <property type="evidence" value="ECO:0007669"/>
    <property type="project" value="TreeGrafter"/>
</dbReference>
<evidence type="ECO:0000313" key="12">
    <source>
        <dbReference type="EMBL" id="KMM36582.1"/>
    </source>
</evidence>
<keyword evidence="8" id="KW-0472">Membrane</keyword>
<dbReference type="SUPFAM" id="SSF101801">
    <property type="entry name" value="Surface presentation of antigens (SPOA)"/>
    <property type="match status" value="1"/>
</dbReference>
<dbReference type="Pfam" id="PF01052">
    <property type="entry name" value="FliMN_C"/>
    <property type="match status" value="1"/>
</dbReference>
<comment type="caution">
    <text evidence="12">The sequence shown here is derived from an EMBL/GenBank/DDBJ whole genome shotgun (WGS) entry which is preliminary data.</text>
</comment>
<keyword evidence="7" id="KW-0283">Flagellar rotation</keyword>
<evidence type="ECO:0000256" key="2">
    <source>
        <dbReference type="ARBA" id="ARBA00004202"/>
    </source>
</evidence>
<keyword evidence="12" id="KW-0282">Flagellum</keyword>
<evidence type="ECO:0000256" key="9">
    <source>
        <dbReference type="ARBA" id="ARBA00023143"/>
    </source>
</evidence>
<evidence type="ECO:0000313" key="13">
    <source>
        <dbReference type="Proteomes" id="UP000035996"/>
    </source>
</evidence>
<dbReference type="AlphaFoldDB" id="A0A0J6FQG9"/>
<reference evidence="12" key="1">
    <citation type="submission" date="2015-06" db="EMBL/GenBank/DDBJ databases">
        <authorList>
            <person name="Liu B."/>
            <person name="Wang J."/>
            <person name="Zhu Y."/>
            <person name="Liu G."/>
            <person name="Chen Q."/>
            <person name="Zheng C."/>
            <person name="Che J."/>
            <person name="Ge C."/>
            <person name="Shi H."/>
            <person name="Pan Z."/>
            <person name="Liu X."/>
        </authorList>
    </citation>
    <scope>NUCLEOTIDE SEQUENCE [LARGE SCALE GENOMIC DNA]</scope>
    <source>
        <strain evidence="12">DSM 16346</strain>
    </source>
</reference>
<evidence type="ECO:0000256" key="7">
    <source>
        <dbReference type="ARBA" id="ARBA00022779"/>
    </source>
</evidence>
<dbReference type="InterPro" id="IPR001689">
    <property type="entry name" value="Flag_FliM"/>
</dbReference>
<dbReference type="GO" id="GO:0003774">
    <property type="term" value="F:cytoskeletal motor activity"/>
    <property type="evidence" value="ECO:0007669"/>
    <property type="project" value="InterPro"/>
</dbReference>
<evidence type="ECO:0000256" key="3">
    <source>
        <dbReference type="ARBA" id="ARBA00011049"/>
    </source>
</evidence>
<evidence type="ECO:0000256" key="5">
    <source>
        <dbReference type="ARBA" id="ARBA00022475"/>
    </source>
</evidence>
<protein>
    <recommendedName>
        <fullName evidence="4 10">Flagellar motor switch protein FliM</fullName>
    </recommendedName>
</protein>
<dbReference type="PANTHER" id="PTHR30034">
    <property type="entry name" value="FLAGELLAR MOTOR SWITCH PROTEIN FLIM"/>
    <property type="match status" value="1"/>
</dbReference>
<evidence type="ECO:0000259" key="11">
    <source>
        <dbReference type="Pfam" id="PF01052"/>
    </source>
</evidence>
<dbReference type="EMBL" id="LELK01000004">
    <property type="protein sequence ID" value="KMM36582.1"/>
    <property type="molecule type" value="Genomic_DNA"/>
</dbReference>
<dbReference type="STRING" id="157733.AB986_11465"/>
<organism evidence="12 13">
    <name type="scientific">Guptibacillus hwajinpoensis</name>
    <dbReference type="NCBI Taxonomy" id="208199"/>
    <lineage>
        <taxon>Bacteria</taxon>
        <taxon>Bacillati</taxon>
        <taxon>Bacillota</taxon>
        <taxon>Bacilli</taxon>
        <taxon>Bacillales</taxon>
        <taxon>Guptibacillaceae</taxon>
        <taxon>Guptibacillus</taxon>
    </lineage>
</organism>
<dbReference type="GO" id="GO:0005886">
    <property type="term" value="C:plasma membrane"/>
    <property type="evidence" value="ECO:0007669"/>
    <property type="project" value="UniProtKB-SubCell"/>
</dbReference>
<dbReference type="PRINTS" id="PR00955">
    <property type="entry name" value="FLGMOTORFLIM"/>
</dbReference>
<gene>
    <name evidence="12" type="ORF">AB986_11465</name>
</gene>
<comment type="similarity">
    <text evidence="3">Belongs to the FliM family.</text>
</comment>
<dbReference type="Gene3D" id="2.30.330.10">
    <property type="entry name" value="SpoA-like"/>
    <property type="match status" value="1"/>
</dbReference>
<accession>A0A0J6FQG9</accession>
<dbReference type="CDD" id="cd17908">
    <property type="entry name" value="FliM"/>
    <property type="match status" value="1"/>
</dbReference>
<dbReference type="GO" id="GO:0050918">
    <property type="term" value="P:positive chemotaxis"/>
    <property type="evidence" value="ECO:0007669"/>
    <property type="project" value="TreeGrafter"/>
</dbReference>
<dbReference type="PATRIC" id="fig|157733.3.peg.309"/>
<dbReference type="InterPro" id="IPR028976">
    <property type="entry name" value="CheC-like_sf"/>
</dbReference>
<dbReference type="Proteomes" id="UP000035996">
    <property type="component" value="Unassembled WGS sequence"/>
</dbReference>
<name>A0A0J6FQG9_9BACL</name>
<evidence type="ECO:0000256" key="10">
    <source>
        <dbReference type="NCBIfam" id="TIGR01397"/>
    </source>
</evidence>
<keyword evidence="13" id="KW-1185">Reference proteome</keyword>
<keyword evidence="5" id="KW-1003">Cell membrane</keyword>